<dbReference type="AlphaFoldDB" id="A0A0P1ACR1"/>
<proteinExistence type="predicted"/>
<dbReference type="GeneID" id="36403596"/>
<evidence type="ECO:0000313" key="2">
    <source>
        <dbReference type="Proteomes" id="UP000054928"/>
    </source>
</evidence>
<sequence>MGNCHTTCFNTSSLEFYDAWRHPSIRRPFNTKTYQNKGETKLWMCKRGCCSVRWKLDYAEFQSYFKYVEVSPYVVLQDKTRQCKCVMCCGVSNAVRRWDGPSVLKQNRNMETYEGRISTNILM</sequence>
<dbReference type="RefSeq" id="XP_024574838.1">
    <property type="nucleotide sequence ID" value="XM_024723908.1"/>
</dbReference>
<protein>
    <submittedName>
        <fullName evidence="1">Uncharacterized protein</fullName>
    </submittedName>
</protein>
<accession>A0A0P1ACR1</accession>
<organism evidence="1 2">
    <name type="scientific">Plasmopara halstedii</name>
    <name type="common">Downy mildew of sunflower</name>
    <dbReference type="NCBI Taxonomy" id="4781"/>
    <lineage>
        <taxon>Eukaryota</taxon>
        <taxon>Sar</taxon>
        <taxon>Stramenopiles</taxon>
        <taxon>Oomycota</taxon>
        <taxon>Peronosporomycetes</taxon>
        <taxon>Peronosporales</taxon>
        <taxon>Peronosporaceae</taxon>
        <taxon>Plasmopara</taxon>
    </lineage>
</organism>
<dbReference type="Proteomes" id="UP000054928">
    <property type="component" value="Unassembled WGS sequence"/>
</dbReference>
<reference evidence="2" key="1">
    <citation type="submission" date="2014-09" db="EMBL/GenBank/DDBJ databases">
        <authorList>
            <person name="Sharma Rahul"/>
            <person name="Thines Marco"/>
        </authorList>
    </citation>
    <scope>NUCLEOTIDE SEQUENCE [LARGE SCALE GENOMIC DNA]</scope>
</reference>
<dbReference type="EMBL" id="CCYD01000322">
    <property type="protein sequence ID" value="CEG38469.1"/>
    <property type="molecule type" value="Genomic_DNA"/>
</dbReference>
<evidence type="ECO:0000313" key="1">
    <source>
        <dbReference type="EMBL" id="CEG38469.1"/>
    </source>
</evidence>
<dbReference type="OMA" id="YYDAWGH"/>
<dbReference type="OrthoDB" id="165092at2759"/>
<keyword evidence="2" id="KW-1185">Reference proteome</keyword>
<name>A0A0P1ACR1_PLAHL</name>